<dbReference type="InterPro" id="IPR011250">
    <property type="entry name" value="OMP/PagP_B-barrel"/>
</dbReference>
<accession>A0A1H6JF37</accession>
<evidence type="ECO:0000313" key="2">
    <source>
        <dbReference type="Proteomes" id="UP000199634"/>
    </source>
</evidence>
<dbReference type="STRING" id="1159016.SAMN02927937_00297"/>
<proteinExistence type="predicted"/>
<protein>
    <recommendedName>
        <fullName evidence="3">Outer membrane protein beta-barrel domain-containing protein</fullName>
    </recommendedName>
</protein>
<dbReference type="EMBL" id="FNXE01000002">
    <property type="protein sequence ID" value="SEH57499.1"/>
    <property type="molecule type" value="Genomic_DNA"/>
</dbReference>
<gene>
    <name evidence="1" type="ORF">SAMN02927937_00297</name>
</gene>
<evidence type="ECO:0008006" key="3">
    <source>
        <dbReference type="Google" id="ProtNLM"/>
    </source>
</evidence>
<dbReference type="OrthoDB" id="1339830at2"/>
<keyword evidence="2" id="KW-1185">Reference proteome</keyword>
<organism evidence="1 2">
    <name type="scientific">Paenimyroides marinum</name>
    <dbReference type="NCBI Taxonomy" id="1159016"/>
    <lineage>
        <taxon>Bacteria</taxon>
        <taxon>Pseudomonadati</taxon>
        <taxon>Bacteroidota</taxon>
        <taxon>Flavobacteriia</taxon>
        <taxon>Flavobacteriales</taxon>
        <taxon>Flavobacteriaceae</taxon>
        <taxon>Paenimyroides</taxon>
    </lineage>
</organism>
<evidence type="ECO:0000313" key="1">
    <source>
        <dbReference type="EMBL" id="SEH57499.1"/>
    </source>
</evidence>
<dbReference type="RefSeq" id="WP_143037713.1">
    <property type="nucleotide sequence ID" value="NZ_FNXE01000002.1"/>
</dbReference>
<sequence>MKKQIIAAFVAVVGMTTTQAQEGSFLDKVSLEAAYGYNLALSPDNIETSDVSGFNTLQLGAVYQINDIWGVRGTYSNTTFKHKDFSDAGITYNKLTAEATFNILEAINPSAMPTTAEAFQLGAHAGFGLNFGKSKATDKTDRMGNFQIGVRPQYNVSQRVGIFLDGTYIMNFKQNYGYNGVGIPGEDETTGSYLTGLIGVSVKLGK</sequence>
<name>A0A1H6JF37_9FLAO</name>
<dbReference type="SUPFAM" id="SSF56925">
    <property type="entry name" value="OMPA-like"/>
    <property type="match status" value="1"/>
</dbReference>
<reference evidence="1 2" key="1">
    <citation type="submission" date="2016-10" db="EMBL/GenBank/DDBJ databases">
        <authorList>
            <person name="de Groot N.N."/>
        </authorList>
    </citation>
    <scope>NUCLEOTIDE SEQUENCE [LARGE SCALE GENOMIC DNA]</scope>
    <source>
        <strain evidence="1 2">CGMCC 1.10825</strain>
    </source>
</reference>
<dbReference type="Proteomes" id="UP000199634">
    <property type="component" value="Unassembled WGS sequence"/>
</dbReference>
<dbReference type="Gene3D" id="2.40.160.20">
    <property type="match status" value="1"/>
</dbReference>
<dbReference type="AlphaFoldDB" id="A0A1H6JF37"/>